<name>A0A0E9UDD8_ANGAN</name>
<accession>A0A0E9UDD8</accession>
<dbReference type="AlphaFoldDB" id="A0A0E9UDD8"/>
<sequence>MRKAVGGNCSYLKSFRFYSASSSWCY</sequence>
<protein>
    <submittedName>
        <fullName evidence="1">Uncharacterized protein</fullName>
    </submittedName>
</protein>
<proteinExistence type="predicted"/>
<reference evidence="1" key="1">
    <citation type="submission" date="2014-11" db="EMBL/GenBank/DDBJ databases">
        <authorList>
            <person name="Amaro Gonzalez C."/>
        </authorList>
    </citation>
    <scope>NUCLEOTIDE SEQUENCE</scope>
</reference>
<evidence type="ECO:0000313" key="1">
    <source>
        <dbReference type="EMBL" id="JAH62983.1"/>
    </source>
</evidence>
<organism evidence="1">
    <name type="scientific">Anguilla anguilla</name>
    <name type="common">European freshwater eel</name>
    <name type="synonym">Muraena anguilla</name>
    <dbReference type="NCBI Taxonomy" id="7936"/>
    <lineage>
        <taxon>Eukaryota</taxon>
        <taxon>Metazoa</taxon>
        <taxon>Chordata</taxon>
        <taxon>Craniata</taxon>
        <taxon>Vertebrata</taxon>
        <taxon>Euteleostomi</taxon>
        <taxon>Actinopterygii</taxon>
        <taxon>Neopterygii</taxon>
        <taxon>Teleostei</taxon>
        <taxon>Anguilliformes</taxon>
        <taxon>Anguillidae</taxon>
        <taxon>Anguilla</taxon>
    </lineage>
</organism>
<dbReference type="EMBL" id="GBXM01045594">
    <property type="protein sequence ID" value="JAH62983.1"/>
    <property type="molecule type" value="Transcribed_RNA"/>
</dbReference>
<reference evidence="1" key="2">
    <citation type="journal article" date="2015" name="Fish Shellfish Immunol.">
        <title>Early steps in the European eel (Anguilla anguilla)-Vibrio vulnificus interaction in the gills: Role of the RtxA13 toxin.</title>
        <authorList>
            <person name="Callol A."/>
            <person name="Pajuelo D."/>
            <person name="Ebbesson L."/>
            <person name="Teles M."/>
            <person name="MacKenzie S."/>
            <person name="Amaro C."/>
        </authorList>
    </citation>
    <scope>NUCLEOTIDE SEQUENCE</scope>
</reference>